<dbReference type="PROSITE" id="PS00688">
    <property type="entry name" value="SIGMA54_INTERACT_3"/>
    <property type="match status" value="1"/>
</dbReference>
<keyword evidence="1" id="KW-0547">Nucleotide-binding</keyword>
<gene>
    <name evidence="7" type="ORF">SAMN06296036_11290</name>
</gene>
<dbReference type="PROSITE" id="PS00675">
    <property type="entry name" value="SIGMA54_INTERACT_1"/>
    <property type="match status" value="1"/>
</dbReference>
<dbReference type="EMBL" id="FWZT01000012">
    <property type="protein sequence ID" value="SMF40585.1"/>
    <property type="molecule type" value="Genomic_DNA"/>
</dbReference>
<keyword evidence="8" id="KW-1185">Reference proteome</keyword>
<dbReference type="PANTHER" id="PTHR32071">
    <property type="entry name" value="TRANSCRIPTIONAL REGULATORY PROTEIN"/>
    <property type="match status" value="1"/>
</dbReference>
<dbReference type="PROSITE" id="PS00676">
    <property type="entry name" value="SIGMA54_INTERACT_2"/>
    <property type="match status" value="1"/>
</dbReference>
<dbReference type="InterPro" id="IPR025944">
    <property type="entry name" value="Sigma_54_int_dom_CS"/>
</dbReference>
<dbReference type="PANTHER" id="PTHR32071:SF57">
    <property type="entry name" value="C4-DICARBOXYLATE TRANSPORT TRANSCRIPTIONAL REGULATORY PROTEIN DCTD"/>
    <property type="match status" value="1"/>
</dbReference>
<dbReference type="InterPro" id="IPR003593">
    <property type="entry name" value="AAA+_ATPase"/>
</dbReference>
<organism evidence="7 8">
    <name type="scientific">Pseudobacteriovorax antillogorgiicola</name>
    <dbReference type="NCBI Taxonomy" id="1513793"/>
    <lineage>
        <taxon>Bacteria</taxon>
        <taxon>Pseudomonadati</taxon>
        <taxon>Bdellovibrionota</taxon>
        <taxon>Oligoflexia</taxon>
        <taxon>Oligoflexales</taxon>
        <taxon>Pseudobacteriovoracaceae</taxon>
        <taxon>Pseudobacteriovorax</taxon>
    </lineage>
</organism>
<dbReference type="SUPFAM" id="SSF52540">
    <property type="entry name" value="P-loop containing nucleoside triphosphate hydrolases"/>
    <property type="match status" value="1"/>
</dbReference>
<dbReference type="InterPro" id="IPR058031">
    <property type="entry name" value="AAA_lid_NorR"/>
</dbReference>
<keyword evidence="4" id="KW-0238">DNA-binding</keyword>
<keyword evidence="2" id="KW-0067">ATP-binding</keyword>
<accession>A0A1Y6C775</accession>
<dbReference type="GO" id="GO:0005524">
    <property type="term" value="F:ATP binding"/>
    <property type="evidence" value="ECO:0007669"/>
    <property type="project" value="UniProtKB-KW"/>
</dbReference>
<dbReference type="InterPro" id="IPR029016">
    <property type="entry name" value="GAF-like_dom_sf"/>
</dbReference>
<dbReference type="Gene3D" id="1.10.10.60">
    <property type="entry name" value="Homeodomain-like"/>
    <property type="match status" value="1"/>
</dbReference>
<dbReference type="STRING" id="1513793.SAMN06296036_11290"/>
<evidence type="ECO:0000259" key="6">
    <source>
        <dbReference type="PROSITE" id="PS50045"/>
    </source>
</evidence>
<proteinExistence type="predicted"/>
<name>A0A1Y6C775_9BACT</name>
<dbReference type="FunFam" id="3.40.50.300:FF:000006">
    <property type="entry name" value="DNA-binding transcriptional regulator NtrC"/>
    <property type="match status" value="1"/>
</dbReference>
<dbReference type="SMART" id="SM00382">
    <property type="entry name" value="AAA"/>
    <property type="match status" value="1"/>
</dbReference>
<sequence length="521" mass="58515">MNPELESTSMLARTFDDFSGRENQIEVLKLATHVLERNDGFKAAIRDVLTILEKRCNLIGGRINFIDGVVDIGKEIRLKGESPIDPAIEDTVSVATKSVLSTWRQKMVPVTVSKVKQQGLFKVDREAQLYALCLPIKLGELKMGTLSFVKVCYGPFDPKAEMNFLSVLALMFAQCAMINRFYPDQQLEPEKANEQAMPRDFERSPIIGNSKSMGRVFGLLEQVAATDTSVLILGESGVGKELIADALHKNSPRREKPFIKVNCAALPETLLESELFGHEKGAFTGAQAQKKGRFELANGGTIFLDEIGDISLTTQIKLLRVLQEREFERLGGESTIKCDVRVITATNQNLEVMIDKGDFRQDLYYRLNVFPISIPPLRERKTDIIPITDYFVEKYRKVHNKTIRRISTPAIDMLSSYHWPGNVRELENCIERAVLLSNEGVIRGHHLPPSLQTAENTSKNAGSNLQSTLDSMEKELILDALKETKGNMAKAARELGLTERVMGLRAKKYKIDPRKFKKQNS</sequence>
<dbReference type="RefSeq" id="WP_132320452.1">
    <property type="nucleotide sequence ID" value="NZ_FWZT01000012.1"/>
</dbReference>
<dbReference type="GO" id="GO:0043565">
    <property type="term" value="F:sequence-specific DNA binding"/>
    <property type="evidence" value="ECO:0007669"/>
    <property type="project" value="InterPro"/>
</dbReference>
<evidence type="ECO:0000256" key="1">
    <source>
        <dbReference type="ARBA" id="ARBA00022741"/>
    </source>
</evidence>
<dbReference type="InterPro" id="IPR009057">
    <property type="entry name" value="Homeodomain-like_sf"/>
</dbReference>
<evidence type="ECO:0000313" key="7">
    <source>
        <dbReference type="EMBL" id="SMF40585.1"/>
    </source>
</evidence>
<dbReference type="OrthoDB" id="9761019at2"/>
<dbReference type="InterPro" id="IPR002078">
    <property type="entry name" value="Sigma_54_int"/>
</dbReference>
<dbReference type="Gene3D" id="3.30.450.40">
    <property type="match status" value="1"/>
</dbReference>
<evidence type="ECO:0000313" key="8">
    <source>
        <dbReference type="Proteomes" id="UP000192907"/>
    </source>
</evidence>
<dbReference type="Pfam" id="PF25601">
    <property type="entry name" value="AAA_lid_14"/>
    <property type="match status" value="1"/>
</dbReference>
<dbReference type="CDD" id="cd00009">
    <property type="entry name" value="AAA"/>
    <property type="match status" value="1"/>
</dbReference>
<keyword evidence="3" id="KW-0805">Transcription regulation</keyword>
<dbReference type="SUPFAM" id="SSF46689">
    <property type="entry name" value="Homeodomain-like"/>
    <property type="match status" value="1"/>
</dbReference>
<dbReference type="InterPro" id="IPR025662">
    <property type="entry name" value="Sigma_54_int_dom_ATP-bd_1"/>
</dbReference>
<dbReference type="InterPro" id="IPR002197">
    <property type="entry name" value="HTH_Fis"/>
</dbReference>
<dbReference type="Gene3D" id="3.40.50.300">
    <property type="entry name" value="P-loop containing nucleotide triphosphate hydrolases"/>
    <property type="match status" value="1"/>
</dbReference>
<dbReference type="Pfam" id="PF00158">
    <property type="entry name" value="Sigma54_activat"/>
    <property type="match status" value="1"/>
</dbReference>
<evidence type="ECO:0000256" key="4">
    <source>
        <dbReference type="ARBA" id="ARBA00023125"/>
    </source>
</evidence>
<dbReference type="PRINTS" id="PR01590">
    <property type="entry name" value="HTHFIS"/>
</dbReference>
<evidence type="ECO:0000256" key="3">
    <source>
        <dbReference type="ARBA" id="ARBA00023015"/>
    </source>
</evidence>
<keyword evidence="5" id="KW-0804">Transcription</keyword>
<dbReference type="InterPro" id="IPR025943">
    <property type="entry name" value="Sigma_54_int_dom_ATP-bd_2"/>
</dbReference>
<protein>
    <submittedName>
        <fullName evidence="7">Nif-specific regulatory protein</fullName>
    </submittedName>
</protein>
<evidence type="ECO:0000256" key="2">
    <source>
        <dbReference type="ARBA" id="ARBA00022840"/>
    </source>
</evidence>
<dbReference type="PROSITE" id="PS50045">
    <property type="entry name" value="SIGMA54_INTERACT_4"/>
    <property type="match status" value="1"/>
</dbReference>
<feature type="domain" description="Sigma-54 factor interaction" evidence="6">
    <location>
        <begin position="206"/>
        <end position="435"/>
    </location>
</feature>
<dbReference type="InterPro" id="IPR027417">
    <property type="entry name" value="P-loop_NTPase"/>
</dbReference>
<dbReference type="Proteomes" id="UP000192907">
    <property type="component" value="Unassembled WGS sequence"/>
</dbReference>
<dbReference type="AlphaFoldDB" id="A0A1Y6C775"/>
<dbReference type="Pfam" id="PF02954">
    <property type="entry name" value="HTH_8"/>
    <property type="match status" value="1"/>
</dbReference>
<reference evidence="8" key="1">
    <citation type="submission" date="2017-04" db="EMBL/GenBank/DDBJ databases">
        <authorList>
            <person name="Varghese N."/>
            <person name="Submissions S."/>
        </authorList>
    </citation>
    <scope>NUCLEOTIDE SEQUENCE [LARGE SCALE GENOMIC DNA]</scope>
    <source>
        <strain evidence="8">RKEM611</strain>
    </source>
</reference>
<dbReference type="GO" id="GO:0006355">
    <property type="term" value="P:regulation of DNA-templated transcription"/>
    <property type="evidence" value="ECO:0007669"/>
    <property type="project" value="InterPro"/>
</dbReference>
<dbReference type="Gene3D" id="1.10.8.60">
    <property type="match status" value="1"/>
</dbReference>
<evidence type="ECO:0000256" key="5">
    <source>
        <dbReference type="ARBA" id="ARBA00023163"/>
    </source>
</evidence>